<feature type="transmembrane region" description="Helical" evidence="8">
    <location>
        <begin position="315"/>
        <end position="334"/>
    </location>
</feature>
<feature type="transmembrane region" description="Helical" evidence="8">
    <location>
        <begin position="346"/>
        <end position="368"/>
    </location>
</feature>
<name>B9XI46_PEDPL</name>
<dbReference type="InterPro" id="IPR013525">
    <property type="entry name" value="ABC2_TM"/>
</dbReference>
<keyword evidence="4 8" id="KW-1003">Cell membrane</keyword>
<evidence type="ECO:0000313" key="11">
    <source>
        <dbReference type="Proteomes" id="UP000003688"/>
    </source>
</evidence>
<dbReference type="InterPro" id="IPR000412">
    <property type="entry name" value="ABC_2_transport"/>
</dbReference>
<evidence type="ECO:0000256" key="2">
    <source>
        <dbReference type="ARBA" id="ARBA00007783"/>
    </source>
</evidence>
<keyword evidence="3 8" id="KW-0813">Transport</keyword>
<dbReference type="EMBL" id="ABOX02000016">
    <property type="protein sequence ID" value="EEF60539.1"/>
    <property type="molecule type" value="Genomic_DNA"/>
</dbReference>
<evidence type="ECO:0000256" key="1">
    <source>
        <dbReference type="ARBA" id="ARBA00004651"/>
    </source>
</evidence>
<evidence type="ECO:0000256" key="3">
    <source>
        <dbReference type="ARBA" id="ARBA00022448"/>
    </source>
</evidence>
<dbReference type="PROSITE" id="PS51012">
    <property type="entry name" value="ABC_TM2"/>
    <property type="match status" value="1"/>
</dbReference>
<dbReference type="Proteomes" id="UP000003688">
    <property type="component" value="Unassembled WGS sequence"/>
</dbReference>
<evidence type="ECO:0000259" key="9">
    <source>
        <dbReference type="PROSITE" id="PS51012"/>
    </source>
</evidence>
<dbReference type="GO" id="GO:0140359">
    <property type="term" value="F:ABC-type transporter activity"/>
    <property type="evidence" value="ECO:0007669"/>
    <property type="project" value="InterPro"/>
</dbReference>
<protein>
    <recommendedName>
        <fullName evidence="8">Transport permease protein</fullName>
    </recommendedName>
</protein>
<keyword evidence="11" id="KW-1185">Reference proteome</keyword>
<dbReference type="InterPro" id="IPR047817">
    <property type="entry name" value="ABC2_TM_bact-type"/>
</dbReference>
<proteinExistence type="inferred from homology"/>
<evidence type="ECO:0000256" key="8">
    <source>
        <dbReference type="RuleBase" id="RU361157"/>
    </source>
</evidence>
<feature type="transmembrane region" description="Helical" evidence="8">
    <location>
        <begin position="228"/>
        <end position="250"/>
    </location>
</feature>
<sequence>MSKIFRGFRAILYKEFIVVLRDPMTLFFLFFPPLVEMIAFGYALDNDVKHMATVVLNEDQTPESRQLVDRFVNTQTFRVVGQVQSVSELAAAIRKGKAYIGLQIPPDFTRNLRAGRTAHVQVLIDGSNSTTALQALNTALGVTLSQAVAALLAESGRKEVPIEVRPQVLYNPAMRSPNFFIPGVIGVVLQIATTFATAMSLVRERERGTLEQLLVSPLSRWGLMLGKLTPYLCIGMTMSLVLFSIMHWLFAVPIAGSLVALFVSTLIYVFALLSLGLLISTRAQNQMQALQMSITLILPSVFFSGFIFPRETMPWIFYAIGSCLPTTYFIDLMRAIILRGASLGDFWMHLCILSGMGIVLFVACSLRFKQKIA</sequence>
<feature type="transmembrane region" description="Helical" evidence="8">
    <location>
        <begin position="256"/>
        <end position="278"/>
    </location>
</feature>
<feature type="transmembrane region" description="Helical" evidence="8">
    <location>
        <begin position="290"/>
        <end position="309"/>
    </location>
</feature>
<dbReference type="Gene3D" id="3.40.1710.10">
    <property type="entry name" value="abc type-2 transporter like domain"/>
    <property type="match status" value="1"/>
</dbReference>
<keyword evidence="7 8" id="KW-0472">Membrane</keyword>
<dbReference type="Pfam" id="PF12698">
    <property type="entry name" value="ABC2_membrane_3"/>
    <property type="match status" value="1"/>
</dbReference>
<dbReference type="PANTHER" id="PTHR30294:SF29">
    <property type="entry name" value="MULTIDRUG ABC TRANSPORTER PERMEASE YBHS-RELATED"/>
    <property type="match status" value="1"/>
</dbReference>
<comment type="similarity">
    <text evidence="2 8">Belongs to the ABC-2 integral membrane protein family.</text>
</comment>
<dbReference type="RefSeq" id="WP_007415490.1">
    <property type="nucleotide sequence ID" value="NZ_ABOX02000016.1"/>
</dbReference>
<reference evidence="10 11" key="1">
    <citation type="journal article" date="2011" name="J. Bacteriol.">
        <title>Genome sequence of 'Pedosphaera parvula' Ellin514, an aerobic Verrucomicrobial isolate from pasture soil.</title>
        <authorList>
            <person name="Kant R."/>
            <person name="van Passel M.W."/>
            <person name="Sangwan P."/>
            <person name="Palva A."/>
            <person name="Lucas S."/>
            <person name="Copeland A."/>
            <person name="Lapidus A."/>
            <person name="Glavina Del Rio T."/>
            <person name="Dalin E."/>
            <person name="Tice H."/>
            <person name="Bruce D."/>
            <person name="Goodwin L."/>
            <person name="Pitluck S."/>
            <person name="Chertkov O."/>
            <person name="Larimer F.W."/>
            <person name="Land M.L."/>
            <person name="Hauser L."/>
            <person name="Brettin T.S."/>
            <person name="Detter J.C."/>
            <person name="Han S."/>
            <person name="de Vos W.M."/>
            <person name="Janssen P.H."/>
            <person name="Smidt H."/>
        </authorList>
    </citation>
    <scope>NUCLEOTIDE SEQUENCE [LARGE SCALE GENOMIC DNA]</scope>
    <source>
        <strain evidence="10 11">Ellin514</strain>
    </source>
</reference>
<dbReference type="PRINTS" id="PR00164">
    <property type="entry name" value="ABC2TRNSPORT"/>
</dbReference>
<evidence type="ECO:0000313" key="10">
    <source>
        <dbReference type="EMBL" id="EEF60539.1"/>
    </source>
</evidence>
<evidence type="ECO:0000256" key="7">
    <source>
        <dbReference type="ARBA" id="ARBA00023136"/>
    </source>
</evidence>
<gene>
    <name evidence="10" type="ORF">Cflav_PD3509</name>
</gene>
<comment type="caution">
    <text evidence="10">The sequence shown here is derived from an EMBL/GenBank/DDBJ whole genome shotgun (WGS) entry which is preliminary data.</text>
</comment>
<keyword evidence="5 8" id="KW-0812">Transmembrane</keyword>
<feature type="transmembrane region" description="Helical" evidence="8">
    <location>
        <begin position="24"/>
        <end position="44"/>
    </location>
</feature>
<evidence type="ECO:0000256" key="5">
    <source>
        <dbReference type="ARBA" id="ARBA00022692"/>
    </source>
</evidence>
<dbReference type="PANTHER" id="PTHR30294">
    <property type="entry name" value="MEMBRANE COMPONENT OF ABC TRANSPORTER YHHJ-RELATED"/>
    <property type="match status" value="1"/>
</dbReference>
<dbReference type="OrthoDB" id="9776218at2"/>
<dbReference type="STRING" id="320771.Cflav_PD3509"/>
<evidence type="ECO:0000256" key="4">
    <source>
        <dbReference type="ARBA" id="ARBA00022475"/>
    </source>
</evidence>
<feature type="transmembrane region" description="Helical" evidence="8">
    <location>
        <begin position="179"/>
        <end position="202"/>
    </location>
</feature>
<dbReference type="InterPro" id="IPR051449">
    <property type="entry name" value="ABC-2_transporter_component"/>
</dbReference>
<dbReference type="AlphaFoldDB" id="B9XI46"/>
<comment type="subcellular location">
    <subcellularLocation>
        <location evidence="1 8">Cell membrane</location>
        <topology evidence="1 8">Multi-pass membrane protein</topology>
    </subcellularLocation>
</comment>
<evidence type="ECO:0000256" key="6">
    <source>
        <dbReference type="ARBA" id="ARBA00022989"/>
    </source>
</evidence>
<accession>B9XI46</accession>
<feature type="domain" description="ABC transmembrane type-2" evidence="9">
    <location>
        <begin position="129"/>
        <end position="371"/>
    </location>
</feature>
<dbReference type="GO" id="GO:0043190">
    <property type="term" value="C:ATP-binding cassette (ABC) transporter complex"/>
    <property type="evidence" value="ECO:0007669"/>
    <property type="project" value="InterPro"/>
</dbReference>
<organism evidence="10 11">
    <name type="scientific">Pedosphaera parvula (strain Ellin514)</name>
    <dbReference type="NCBI Taxonomy" id="320771"/>
    <lineage>
        <taxon>Bacteria</taxon>
        <taxon>Pseudomonadati</taxon>
        <taxon>Verrucomicrobiota</taxon>
        <taxon>Pedosphaerae</taxon>
        <taxon>Pedosphaerales</taxon>
        <taxon>Pedosphaeraceae</taxon>
        <taxon>Pedosphaera</taxon>
    </lineage>
</organism>
<keyword evidence="6 8" id="KW-1133">Transmembrane helix</keyword>